<sequence>MAAFEYITFTSGLALFLLACLAWFVVLVGSVALVAFVYWLRDLWRRYRARD</sequence>
<reference evidence="2" key="1">
    <citation type="submission" date="2024-06" db="EMBL/GenBank/DDBJ databases">
        <authorList>
            <person name="Valenzuela N."/>
            <person name="Pablo J."/>
            <person name="Strother B."/>
            <person name="Cravalho Y."/>
            <person name="Barto Z."/>
            <person name="Kane C."/>
            <person name="Chong R.A."/>
            <person name="Kawasaki K."/>
            <person name="Cruz S."/>
            <person name="Porter M.L."/>
            <person name="Pearce R."/>
            <person name="Hohenstein G."/>
            <person name="Li K."/>
            <person name="Kaniho J."/>
            <person name="Sadones M."/>
            <person name="Hamlin F."/>
            <person name="Daniels M."/>
            <person name="McKee K."/>
            <person name="Furlong K.P."/>
            <person name="Rudner A.D."/>
            <person name="Beyer A.R."/>
            <person name="Edgington N.P."/>
            <person name="Freise A.C."/>
            <person name="Garcia Costas A.M."/>
            <person name="Gibb B.P."/>
            <person name="Klyczek K.K."/>
            <person name="Swerdlow S.J."/>
            <person name="Garlena R.A."/>
            <person name="Russell D.A."/>
            <person name="Jacobs-Sera D."/>
            <person name="Hatfull G.F."/>
        </authorList>
    </citation>
    <scope>NUCLEOTIDE SEQUENCE</scope>
</reference>
<keyword evidence="1" id="KW-1133">Transmembrane helix</keyword>
<protein>
    <submittedName>
        <fullName evidence="2">Membrane protein</fullName>
    </submittedName>
</protein>
<keyword evidence="1" id="KW-0812">Transmembrane</keyword>
<evidence type="ECO:0000313" key="3">
    <source>
        <dbReference type="Proteomes" id="UP000827862"/>
    </source>
</evidence>
<dbReference type="GeneID" id="77954571"/>
<accession>A0AA94WXF3</accession>
<proteinExistence type="predicted"/>
<evidence type="ECO:0000313" key="2">
    <source>
        <dbReference type="EMBL" id="UDL14669.1"/>
    </source>
</evidence>
<dbReference type="KEGG" id="vg:77954571"/>
<gene>
    <name evidence="2" type="primary">63</name>
    <name evidence="2" type="ORF">SEA_KEALII_63</name>
</gene>
<feature type="transmembrane region" description="Helical" evidence="1">
    <location>
        <begin position="12"/>
        <end position="40"/>
    </location>
</feature>
<keyword evidence="3" id="KW-1185">Reference proteome</keyword>
<organism evidence="2 3">
    <name type="scientific">Arthrobacter phage KeAlii</name>
    <dbReference type="NCBI Taxonomy" id="2885973"/>
    <lineage>
        <taxon>Viruses</taxon>
        <taxon>Duplodnaviria</taxon>
        <taxon>Heunggongvirae</taxon>
        <taxon>Uroviricota</taxon>
        <taxon>Caudoviricetes</taxon>
        <taxon>Casidaviridae</taxon>
        <taxon>Manhattanvirus</taxon>
        <taxon>Manhattanvirus kealii</taxon>
    </lineage>
</organism>
<dbReference type="EMBL" id="OK040777">
    <property type="protein sequence ID" value="UDL14669.1"/>
    <property type="molecule type" value="Genomic_DNA"/>
</dbReference>
<dbReference type="Proteomes" id="UP000827862">
    <property type="component" value="Segment"/>
</dbReference>
<evidence type="ECO:0000256" key="1">
    <source>
        <dbReference type="SAM" id="Phobius"/>
    </source>
</evidence>
<dbReference type="RefSeq" id="YP_010678180.1">
    <property type="nucleotide sequence ID" value="NC_071031.1"/>
</dbReference>
<name>A0AA94WXF3_9CAUD</name>
<keyword evidence="1" id="KW-0472">Membrane</keyword>